<proteinExistence type="predicted"/>
<dbReference type="EMBL" id="JANHNZ010000002">
    <property type="protein sequence ID" value="MCQ9209645.1"/>
    <property type="molecule type" value="Genomic_DNA"/>
</dbReference>
<keyword evidence="1" id="KW-0175">Coiled coil</keyword>
<protein>
    <submittedName>
        <fullName evidence="3">Septum formation initiator family protein</fullName>
    </submittedName>
</protein>
<dbReference type="Pfam" id="PF04977">
    <property type="entry name" value="DivIC"/>
    <property type="match status" value="1"/>
</dbReference>
<dbReference type="RefSeq" id="WP_256944753.1">
    <property type="nucleotide sequence ID" value="NZ_JANHNZ010000002.1"/>
</dbReference>
<evidence type="ECO:0000313" key="3">
    <source>
        <dbReference type="EMBL" id="MCQ9209645.1"/>
    </source>
</evidence>
<keyword evidence="4" id="KW-1185">Reference proteome</keyword>
<feature type="coiled-coil region" evidence="1">
    <location>
        <begin position="67"/>
        <end position="94"/>
    </location>
</feature>
<sequence>MNQRQTNKSVTVINEDFVKKTKKASGTKRIGFIAWKSSSLGKALAVALVLAISAVFLVQIANQLIQLNTINQSIVEAEAKVKAAQEKKVALTQQVELLQNPEYVAKLARSEYYLSKKGEIIFSLPEDLASNRSKPEAKGQSSNQ</sequence>
<keyword evidence="2" id="KW-0472">Membrane</keyword>
<name>A0ABT1WNH4_9LACT</name>
<dbReference type="PANTHER" id="PTHR40027">
    <property type="entry name" value="CELL DIVISION PROTEIN DIVIC"/>
    <property type="match status" value="1"/>
</dbReference>
<accession>A0ABT1WNH4</accession>
<reference evidence="3" key="1">
    <citation type="submission" date="2022-07" db="EMBL/GenBank/DDBJ databases">
        <authorList>
            <person name="Jung M.-Y."/>
            <person name="Lee M."/>
        </authorList>
    </citation>
    <scope>NUCLEOTIDE SEQUENCE</scope>
    <source>
        <strain evidence="3">S8</strain>
    </source>
</reference>
<feature type="transmembrane region" description="Helical" evidence="2">
    <location>
        <begin position="43"/>
        <end position="61"/>
    </location>
</feature>
<evidence type="ECO:0000256" key="1">
    <source>
        <dbReference type="SAM" id="Coils"/>
    </source>
</evidence>
<dbReference type="InterPro" id="IPR039076">
    <property type="entry name" value="DivIC"/>
</dbReference>
<reference evidence="3" key="2">
    <citation type="journal article" date="2023" name="Curr. Microbiol.">
        <title>Granulicatella seriolae sp. nov., a Novel Facultative Anaerobe Isolated from Yellowtail Marine Fish.</title>
        <authorList>
            <person name="Lee M."/>
            <person name="Choi Y.J."/>
            <person name="Farooq A."/>
            <person name="Jeong J.B."/>
            <person name="Jung M.Y."/>
        </authorList>
    </citation>
    <scope>NUCLEOTIDE SEQUENCE</scope>
    <source>
        <strain evidence="3">S8</strain>
    </source>
</reference>
<keyword evidence="2" id="KW-0812">Transmembrane</keyword>
<dbReference type="InterPro" id="IPR007060">
    <property type="entry name" value="FtsL/DivIC"/>
</dbReference>
<organism evidence="3 4">
    <name type="scientific">Granulicatella seriolae</name>
    <dbReference type="NCBI Taxonomy" id="2967226"/>
    <lineage>
        <taxon>Bacteria</taxon>
        <taxon>Bacillati</taxon>
        <taxon>Bacillota</taxon>
        <taxon>Bacilli</taxon>
        <taxon>Lactobacillales</taxon>
        <taxon>Carnobacteriaceae</taxon>
        <taxon>Granulicatella</taxon>
    </lineage>
</organism>
<comment type="caution">
    <text evidence="3">The sequence shown here is derived from an EMBL/GenBank/DDBJ whole genome shotgun (WGS) entry which is preliminary data.</text>
</comment>
<dbReference type="PANTHER" id="PTHR40027:SF1">
    <property type="entry name" value="CELL DIVISION PROTEIN DIVIC"/>
    <property type="match status" value="1"/>
</dbReference>
<evidence type="ECO:0000313" key="4">
    <source>
        <dbReference type="Proteomes" id="UP001059480"/>
    </source>
</evidence>
<reference evidence="3" key="3">
    <citation type="journal article" date="2023" name="Microbiol. Resour. Announc.">
        <title>Draft Genome Sequence of Granulicatella sp. Strain S8, Isolated from a Marine Fish, Seriola quinqueradiata.</title>
        <authorList>
            <person name="Lee M."/>
            <person name="Farooq A."/>
            <person name="Jeong J.B."/>
            <person name="Jung M.Y."/>
        </authorList>
    </citation>
    <scope>NUCLEOTIDE SEQUENCE</scope>
    <source>
        <strain evidence="3">S8</strain>
    </source>
</reference>
<gene>
    <name evidence="3" type="ORF">NPA36_03695</name>
</gene>
<keyword evidence="2" id="KW-1133">Transmembrane helix</keyword>
<evidence type="ECO:0000256" key="2">
    <source>
        <dbReference type="SAM" id="Phobius"/>
    </source>
</evidence>
<dbReference type="Proteomes" id="UP001059480">
    <property type="component" value="Unassembled WGS sequence"/>
</dbReference>